<evidence type="ECO:0000256" key="3">
    <source>
        <dbReference type="ARBA" id="ARBA00012438"/>
    </source>
</evidence>
<dbReference type="PANTHER" id="PTHR45436:SF5">
    <property type="entry name" value="SENSOR HISTIDINE KINASE TRCS"/>
    <property type="match status" value="1"/>
</dbReference>
<accession>A0ABT4TMB9</accession>
<dbReference type="Proteomes" id="UP001165685">
    <property type="component" value="Unassembled WGS sequence"/>
</dbReference>
<evidence type="ECO:0000259" key="13">
    <source>
        <dbReference type="PROSITE" id="PS50885"/>
    </source>
</evidence>
<dbReference type="Pfam" id="PF00672">
    <property type="entry name" value="HAMP"/>
    <property type="match status" value="1"/>
</dbReference>
<dbReference type="InterPro" id="IPR003661">
    <property type="entry name" value="HisK_dim/P_dom"/>
</dbReference>
<dbReference type="SMART" id="SM00304">
    <property type="entry name" value="HAMP"/>
    <property type="match status" value="1"/>
</dbReference>
<dbReference type="SUPFAM" id="SSF47384">
    <property type="entry name" value="Homodimeric domain of signal transducing histidine kinase"/>
    <property type="match status" value="1"/>
</dbReference>
<dbReference type="SMART" id="SM00387">
    <property type="entry name" value="HATPase_c"/>
    <property type="match status" value="1"/>
</dbReference>
<dbReference type="GO" id="GO:0016301">
    <property type="term" value="F:kinase activity"/>
    <property type="evidence" value="ECO:0007669"/>
    <property type="project" value="UniProtKB-KW"/>
</dbReference>
<dbReference type="Gene3D" id="1.10.287.130">
    <property type="match status" value="1"/>
</dbReference>
<name>A0ABT4TMB9_9ACTN</name>
<keyword evidence="9" id="KW-0902">Two-component regulatory system</keyword>
<comment type="catalytic activity">
    <reaction evidence="1">
        <text>ATP + protein L-histidine = ADP + protein N-phospho-L-histidine.</text>
        <dbReference type="EC" id="2.7.13.3"/>
    </reaction>
</comment>
<evidence type="ECO:0000256" key="1">
    <source>
        <dbReference type="ARBA" id="ARBA00000085"/>
    </source>
</evidence>
<evidence type="ECO:0000256" key="10">
    <source>
        <dbReference type="ARBA" id="ARBA00023136"/>
    </source>
</evidence>
<evidence type="ECO:0000256" key="11">
    <source>
        <dbReference type="SAM" id="Phobius"/>
    </source>
</evidence>
<keyword evidence="5" id="KW-0808">Transferase</keyword>
<keyword evidence="6 11" id="KW-0812">Transmembrane</keyword>
<dbReference type="Gene3D" id="3.30.565.10">
    <property type="entry name" value="Histidine kinase-like ATPase, C-terminal domain"/>
    <property type="match status" value="1"/>
</dbReference>
<dbReference type="EMBL" id="JAQFWP010000026">
    <property type="protein sequence ID" value="MDA2805847.1"/>
    <property type="molecule type" value="Genomic_DNA"/>
</dbReference>
<comment type="caution">
    <text evidence="14">The sequence shown here is derived from an EMBL/GenBank/DDBJ whole genome shotgun (WGS) entry which is preliminary data.</text>
</comment>
<dbReference type="EC" id="2.7.13.3" evidence="3"/>
<gene>
    <name evidence="14" type="ORF">O4U47_15125</name>
</gene>
<keyword evidence="4" id="KW-0597">Phosphoprotein</keyword>
<dbReference type="PROSITE" id="PS50885">
    <property type="entry name" value="HAMP"/>
    <property type="match status" value="1"/>
</dbReference>
<keyword evidence="7 14" id="KW-0418">Kinase</keyword>
<feature type="transmembrane region" description="Helical" evidence="11">
    <location>
        <begin position="156"/>
        <end position="183"/>
    </location>
</feature>
<dbReference type="SUPFAM" id="SSF158472">
    <property type="entry name" value="HAMP domain-like"/>
    <property type="match status" value="1"/>
</dbReference>
<evidence type="ECO:0000256" key="9">
    <source>
        <dbReference type="ARBA" id="ARBA00023012"/>
    </source>
</evidence>
<keyword evidence="8 11" id="KW-1133">Transmembrane helix</keyword>
<dbReference type="CDD" id="cd00082">
    <property type="entry name" value="HisKA"/>
    <property type="match status" value="1"/>
</dbReference>
<proteinExistence type="predicted"/>
<dbReference type="Pfam" id="PF02518">
    <property type="entry name" value="HATPase_c"/>
    <property type="match status" value="1"/>
</dbReference>
<comment type="subcellular location">
    <subcellularLocation>
        <location evidence="2">Cell membrane</location>
    </subcellularLocation>
</comment>
<evidence type="ECO:0000256" key="7">
    <source>
        <dbReference type="ARBA" id="ARBA00022777"/>
    </source>
</evidence>
<evidence type="ECO:0000313" key="15">
    <source>
        <dbReference type="Proteomes" id="UP001165685"/>
    </source>
</evidence>
<dbReference type="InterPro" id="IPR003594">
    <property type="entry name" value="HATPase_dom"/>
</dbReference>
<dbReference type="InterPro" id="IPR003660">
    <property type="entry name" value="HAMP_dom"/>
</dbReference>
<sequence>MAPGRLRFRLLVGLVAVTAAGLLVTLAVGFVTLRGYITDRIDDQVVLAAERAMVRLDNDTPPVGVEAPSPSPYLVVLLDRSTGRVNQVYGDLERDDVVLDRMEEVPLPELRRLALSQEVFDLDGRESAVPPHRATVRQRGEALMVTAVPTDEREEYSWSLVLTQLVTAVLLLGGLLLAGRWLIGRGLDPLDRMATTADRISTGPDLSARMPVAEGGSEVGRLASAINTMLGRLEQAFAAQRASEERVRAFAADASHELRTPLTTIRGYAELCRQGAIPEEELSGAMRRIEDEAERMGTLVAELLELARLDRTGALHLDSCDLVRVVGDMVEDHRVVHPRRPVELHTPQELECRVDEARFRQVVANLLANAAEHTPDGTPVEVRLSTAGPYAALRVRDSGPGMGDEDLDRAFDRFHRGIRSPGGGSGLGLSIVAAIAAAHGGDAGITSAPGAGTEVTVRFPFAPEGAGRDADGAAPAPR</sequence>
<dbReference type="InterPro" id="IPR050428">
    <property type="entry name" value="TCS_sensor_his_kinase"/>
</dbReference>
<feature type="domain" description="HAMP" evidence="13">
    <location>
        <begin position="184"/>
        <end position="238"/>
    </location>
</feature>
<evidence type="ECO:0000256" key="4">
    <source>
        <dbReference type="ARBA" id="ARBA00022553"/>
    </source>
</evidence>
<dbReference type="PROSITE" id="PS50109">
    <property type="entry name" value="HIS_KIN"/>
    <property type="match status" value="1"/>
</dbReference>
<dbReference type="SMART" id="SM00388">
    <property type="entry name" value="HisKA"/>
    <property type="match status" value="1"/>
</dbReference>
<dbReference type="CDD" id="cd06225">
    <property type="entry name" value="HAMP"/>
    <property type="match status" value="1"/>
</dbReference>
<dbReference type="InterPro" id="IPR036097">
    <property type="entry name" value="HisK_dim/P_sf"/>
</dbReference>
<dbReference type="InterPro" id="IPR036890">
    <property type="entry name" value="HATPase_C_sf"/>
</dbReference>
<organism evidence="14 15">
    <name type="scientific">Nocardiopsis suaedae</name>
    <dbReference type="NCBI Taxonomy" id="3018444"/>
    <lineage>
        <taxon>Bacteria</taxon>
        <taxon>Bacillati</taxon>
        <taxon>Actinomycetota</taxon>
        <taxon>Actinomycetes</taxon>
        <taxon>Streptosporangiales</taxon>
        <taxon>Nocardiopsidaceae</taxon>
        <taxon>Nocardiopsis</taxon>
    </lineage>
</organism>
<dbReference type="PANTHER" id="PTHR45436">
    <property type="entry name" value="SENSOR HISTIDINE KINASE YKOH"/>
    <property type="match status" value="1"/>
</dbReference>
<dbReference type="SUPFAM" id="SSF55874">
    <property type="entry name" value="ATPase domain of HSP90 chaperone/DNA topoisomerase II/histidine kinase"/>
    <property type="match status" value="1"/>
</dbReference>
<dbReference type="CDD" id="cd00075">
    <property type="entry name" value="HATPase"/>
    <property type="match status" value="1"/>
</dbReference>
<dbReference type="InterPro" id="IPR005467">
    <property type="entry name" value="His_kinase_dom"/>
</dbReference>
<protein>
    <recommendedName>
        <fullName evidence="3">histidine kinase</fullName>
        <ecNumber evidence="3">2.7.13.3</ecNumber>
    </recommendedName>
</protein>
<evidence type="ECO:0000256" key="5">
    <source>
        <dbReference type="ARBA" id="ARBA00022679"/>
    </source>
</evidence>
<feature type="domain" description="Histidine kinase" evidence="12">
    <location>
        <begin position="253"/>
        <end position="463"/>
    </location>
</feature>
<dbReference type="Gene3D" id="6.10.340.10">
    <property type="match status" value="1"/>
</dbReference>
<evidence type="ECO:0000259" key="12">
    <source>
        <dbReference type="PROSITE" id="PS50109"/>
    </source>
</evidence>
<evidence type="ECO:0000256" key="6">
    <source>
        <dbReference type="ARBA" id="ARBA00022692"/>
    </source>
</evidence>
<dbReference type="InterPro" id="IPR004358">
    <property type="entry name" value="Sig_transdc_His_kin-like_C"/>
</dbReference>
<evidence type="ECO:0000256" key="2">
    <source>
        <dbReference type="ARBA" id="ARBA00004236"/>
    </source>
</evidence>
<dbReference type="RefSeq" id="WP_270678499.1">
    <property type="nucleotide sequence ID" value="NZ_JAQFWP010000026.1"/>
</dbReference>
<keyword evidence="10 11" id="KW-0472">Membrane</keyword>
<evidence type="ECO:0000256" key="8">
    <source>
        <dbReference type="ARBA" id="ARBA00022989"/>
    </source>
</evidence>
<dbReference type="PRINTS" id="PR00344">
    <property type="entry name" value="BCTRLSENSOR"/>
</dbReference>
<keyword evidence="15" id="KW-1185">Reference proteome</keyword>
<dbReference type="Pfam" id="PF00512">
    <property type="entry name" value="HisKA"/>
    <property type="match status" value="1"/>
</dbReference>
<reference evidence="14" key="1">
    <citation type="submission" date="2023-01" db="EMBL/GenBank/DDBJ databases">
        <title>Draft genome sequence of Nocardiopsis sp. LSu2-4 isolated from halophytes.</title>
        <authorList>
            <person name="Duangmal K."/>
            <person name="Chantavorakit T."/>
        </authorList>
    </citation>
    <scope>NUCLEOTIDE SEQUENCE</scope>
    <source>
        <strain evidence="14">LSu2-4</strain>
    </source>
</reference>
<evidence type="ECO:0000313" key="14">
    <source>
        <dbReference type="EMBL" id="MDA2805847.1"/>
    </source>
</evidence>